<feature type="domain" description="U1-type" evidence="2">
    <location>
        <begin position="106"/>
        <end position="138"/>
    </location>
</feature>
<feature type="compositionally biased region" description="Polar residues" evidence="1">
    <location>
        <begin position="699"/>
        <end position="717"/>
    </location>
</feature>
<dbReference type="Proteomes" id="UP001345963">
    <property type="component" value="Unassembled WGS sequence"/>
</dbReference>
<dbReference type="InterPro" id="IPR003604">
    <property type="entry name" value="Matrin/U1-like-C_Znf_C2H2"/>
</dbReference>
<accession>A0ABU7B402</accession>
<reference evidence="3 4" key="1">
    <citation type="submission" date="2021-07" db="EMBL/GenBank/DDBJ databases">
        <authorList>
            <person name="Palmer J.M."/>
        </authorList>
    </citation>
    <scope>NUCLEOTIDE SEQUENCE [LARGE SCALE GENOMIC DNA]</scope>
    <source>
        <strain evidence="3 4">AT_MEX2019</strain>
        <tissue evidence="3">Muscle</tissue>
    </source>
</reference>
<name>A0ABU7B402_9TELE</name>
<feature type="region of interest" description="Disordered" evidence="1">
    <location>
        <begin position="204"/>
        <end position="263"/>
    </location>
</feature>
<feature type="non-terminal residue" evidence="3">
    <location>
        <position position="1"/>
    </location>
</feature>
<dbReference type="SMART" id="SM00451">
    <property type="entry name" value="ZnF_U1"/>
    <property type="match status" value="2"/>
</dbReference>
<feature type="region of interest" description="Disordered" evidence="1">
    <location>
        <begin position="1016"/>
        <end position="1054"/>
    </location>
</feature>
<organism evidence="3 4">
    <name type="scientific">Ataeniobius toweri</name>
    <dbReference type="NCBI Taxonomy" id="208326"/>
    <lineage>
        <taxon>Eukaryota</taxon>
        <taxon>Metazoa</taxon>
        <taxon>Chordata</taxon>
        <taxon>Craniata</taxon>
        <taxon>Vertebrata</taxon>
        <taxon>Euteleostomi</taxon>
        <taxon>Actinopterygii</taxon>
        <taxon>Neopterygii</taxon>
        <taxon>Teleostei</taxon>
        <taxon>Neoteleostei</taxon>
        <taxon>Acanthomorphata</taxon>
        <taxon>Ovalentaria</taxon>
        <taxon>Atherinomorphae</taxon>
        <taxon>Cyprinodontiformes</taxon>
        <taxon>Goodeidae</taxon>
        <taxon>Ataeniobius</taxon>
    </lineage>
</organism>
<feature type="region of interest" description="Disordered" evidence="1">
    <location>
        <begin position="1"/>
        <end position="91"/>
    </location>
</feature>
<evidence type="ECO:0000259" key="2">
    <source>
        <dbReference type="SMART" id="SM00451"/>
    </source>
</evidence>
<feature type="domain" description="U1-type" evidence="2">
    <location>
        <begin position="523"/>
        <end position="556"/>
    </location>
</feature>
<sequence length="1217" mass="134227">VVYDSEECGAAPDASEMTAAKCRPDHGTSSDSENAHTCSPAPRRANPDPETAAHKRKLPDVPQKYPEEIKKPRKDPPHVPPNKTTPSGNLPKVGLNQLIVVSCERKQQVYCLLCSVKLNSSSQFHLTSSVHQYKYVKMKYPEWSSKELEKQLNHTVPLLAEVEKTLPHTRSAQKLEVEKNEYQKLGILADSLAVERVKALVKQRDQQASSPTVDSSEHPCHDVSSPCDISSSGIPAFNEEMSDYADNNQPEQENKHQQQPSLDQVSDMECIYEDDPTVAAGQSVGGKSLDEEDMQVDDGIQDEPDTFLKTDPQQLLDQWMEAEDLAESETILKSAEKVRAADSWRHQGSCGEDADDHNLIQDRRQSMSCNEINQDPSSKSEDVAETPLLHQFKAHDNRSHRKITLLKDDMEQQHWESDAASQESQKAVECAKKVSSEKVSSFGMEVAAGQQNQSGLSHKGKPAPKLCTQFEEHSAYKLKSTSSLGRKARESSRLSIYLKASRQDLGQVTGMDSVWECQGIHLKTFFLCEICEKMLSTQDICQHMVSLDHQLRYLRREDPRFLEMFWLKDDLPSDFKMVVLKEVVQELSKREQFHKVDAQWILLGSELHEFVRTSPFSKALEIVKNITNEDKQTVFYLPTTAGHQKSECHQNGQQTADLQSIQDCLPTETLSAQAPEKNRKSETAGQNPEKSHAKEASLTEGSNVVGSGRTSMMDVNSSSTKTDHVVFPDAIVGANVSHLEPCSTPAQQQEVKKAIRHLKQNPCPLEVKSSNPKVYPVVPLSSTPGVDLHQEPCSSSLQSHYKSPVSQLEETISPLDLNASYSKANPVVPSGSLKPSQETCGGPPLQPEFKPAVSRLRRNSSSADVNSSNSVADLVSSCSVNPSQQTCSISTQHSEFTLAVPQLQSSDLAQVSESISNASPNLNESIRDKLPPSKARPADVLMETLFTTSSSLKDLMPAKCIPVPTTHETGSSFQSALVSSSVNPVKGERSLSSKALAPADWKIVSNLISVLKQNNYSRSASNNAESRDSMKVSCPLGEPKDSASVPTADVSDPQGLQINVPQEVCRIVRNREPNETGIGQLPIDTIITARSNHIKQTCKGQTRTDVNRHHQVSFLSDPTPSPTDYMAASGGGNPYTQAAYLPSGHLGSALTQGHFPLSTVSMYQECIYPSQIYPEQAVNPVSLHSFGYSLTAQMPPVWGNMEMQQYYSMMRRPQSDP</sequence>
<protein>
    <recommendedName>
        <fullName evidence="2">U1-type domain-containing protein</fullName>
    </recommendedName>
</protein>
<dbReference type="EMBL" id="JAHUTI010040236">
    <property type="protein sequence ID" value="MED6245118.1"/>
    <property type="molecule type" value="Genomic_DNA"/>
</dbReference>
<keyword evidence="4" id="KW-1185">Reference proteome</keyword>
<feature type="compositionally biased region" description="Basic and acidic residues" evidence="1">
    <location>
        <begin position="65"/>
        <end position="77"/>
    </location>
</feature>
<evidence type="ECO:0000313" key="3">
    <source>
        <dbReference type="EMBL" id="MED6245118.1"/>
    </source>
</evidence>
<feature type="compositionally biased region" description="Polar residues" evidence="1">
    <location>
        <begin position="245"/>
        <end position="263"/>
    </location>
</feature>
<feature type="region of interest" description="Disordered" evidence="1">
    <location>
        <begin position="826"/>
        <end position="849"/>
    </location>
</feature>
<feature type="region of interest" description="Disordered" evidence="1">
    <location>
        <begin position="669"/>
        <end position="717"/>
    </location>
</feature>
<proteinExistence type="predicted"/>
<evidence type="ECO:0000256" key="1">
    <source>
        <dbReference type="SAM" id="MobiDB-lite"/>
    </source>
</evidence>
<evidence type="ECO:0000313" key="4">
    <source>
        <dbReference type="Proteomes" id="UP001345963"/>
    </source>
</evidence>
<comment type="caution">
    <text evidence="3">The sequence shown here is derived from an EMBL/GenBank/DDBJ whole genome shotgun (WGS) entry which is preliminary data.</text>
</comment>
<gene>
    <name evidence="3" type="ORF">ATANTOWER_031656</name>
</gene>